<reference evidence="1" key="1">
    <citation type="submission" date="2023-04" db="EMBL/GenBank/DDBJ databases">
        <title>Draft Genome sequencing of Naganishia species isolated from polar environments using Oxford Nanopore Technology.</title>
        <authorList>
            <person name="Leo P."/>
            <person name="Venkateswaran K."/>
        </authorList>
    </citation>
    <scope>NUCLEOTIDE SEQUENCE</scope>
    <source>
        <strain evidence="1">MNA-CCFEE 5262</strain>
    </source>
</reference>
<dbReference type="EMBL" id="JASBWS010000111">
    <property type="protein sequence ID" value="KAJ9096625.1"/>
    <property type="molecule type" value="Genomic_DNA"/>
</dbReference>
<evidence type="ECO:0000313" key="2">
    <source>
        <dbReference type="Proteomes" id="UP001230649"/>
    </source>
</evidence>
<organism evidence="1 2">
    <name type="scientific">Naganishia adeliensis</name>
    <dbReference type="NCBI Taxonomy" id="92952"/>
    <lineage>
        <taxon>Eukaryota</taxon>
        <taxon>Fungi</taxon>
        <taxon>Dikarya</taxon>
        <taxon>Basidiomycota</taxon>
        <taxon>Agaricomycotina</taxon>
        <taxon>Tremellomycetes</taxon>
        <taxon>Filobasidiales</taxon>
        <taxon>Filobasidiaceae</taxon>
        <taxon>Naganishia</taxon>
    </lineage>
</organism>
<name>A0ACC2VB87_9TREE</name>
<evidence type="ECO:0000313" key="1">
    <source>
        <dbReference type="EMBL" id="KAJ9096625.1"/>
    </source>
</evidence>
<gene>
    <name evidence="1" type="ORF">QFC20_006387</name>
</gene>
<protein>
    <submittedName>
        <fullName evidence="1">Uncharacterized protein</fullName>
    </submittedName>
</protein>
<proteinExistence type="predicted"/>
<accession>A0ACC2VB87</accession>
<comment type="caution">
    <text evidence="1">The sequence shown here is derived from an EMBL/GenBank/DDBJ whole genome shotgun (WGS) entry which is preliminary data.</text>
</comment>
<dbReference type="Proteomes" id="UP001230649">
    <property type="component" value="Unassembled WGS sequence"/>
</dbReference>
<sequence>MFFSEDFLMVKPGGLAATLGAKGRKGLNKKQILDCNITEACQKIINPPEPIALRTSAGLMMGVVKIHDARYDLFVNDVTTLESAVKRAVNDGAKGVMGNDKVNAANKANARAEAITVHHQPGQGFVPNLDLGQATWDDFLKGYGKAAREATPNPFGSQETTDNETSDSGNQRGSDPSDDPLPDAALFTPLGGIAREQTDSLLRPGQRRGSGTGSLLLAAGGLDSSFSAGDGGVDYAPVDLGFDLGIDLPPLEDQVNGLEPAAMEVDELPAAMDLDEPPLDRGVREPTVAELGEPVLQANPEAGAAVPGHANAPKHKKKPRLMDSASSIEFNREEMEQMKADYKTRMMDARHQKLSDEQRKEALNRARNGITRPFGSTFIAPELANFWNVVTKPPYDEDKKKRSEKRRKGRSMVREELGQDGNLEDLELLPMDEEPNLQVDDIQNYGVQENEMQGGERERLGSDEMREVEMGRRASGLQMPWEVPAFRPDSELGAQDYFVAAGASSTIGTGTGPRLSLATPQNLAERIARRARSSSIGGSHLSASAQKNAMLGDSSMKDEGQLELPDEAFPEEQMQLGDEEPSQPSLPGNVNVNERQFLEYLHGHAQGALPDDDDIFEEDHAVRFSDLARPQEHKKAIAVNAFYLTLTLATKNLVSVQQAEPYGEIEIRMKRRPGF</sequence>
<keyword evidence="2" id="KW-1185">Reference proteome</keyword>